<feature type="domain" description="Peptidase M13 C-terminal" evidence="1">
    <location>
        <begin position="165"/>
        <end position="351"/>
    </location>
</feature>
<dbReference type="PROSITE" id="PS51885">
    <property type="entry name" value="NEPRILYSIN"/>
    <property type="match status" value="1"/>
</dbReference>
<dbReference type="PANTHER" id="PTHR11733">
    <property type="entry name" value="ZINC METALLOPROTEASE FAMILY M13 NEPRILYSIN-RELATED"/>
    <property type="match status" value="1"/>
</dbReference>
<sequence length="361" mass="41221">MIEFMIQDIHFSLQMVVSPYEKLIDRISIMNELGKGNISDQVNLERLGVMAKHLKESIADLFMETPWLNDTDALDLDRLSQFMMILDEITIMQDFDEFDSNLTLWRSVDQFVASKYSEYKKRTTGCIKFDVIHSFETIKNDLGKGIGSGEDWQLFMRITHGLSYNAFNGFDYNAIVILAPIFYPILWENTSDTTVLAFGAILGHEMFHSFIKSNLGNSSHVFTEETECIVNHFNSSCEVWAESTCKSGLQTFEEDGPDVEGLRVAYDLLRRRYTQEQVKELEYEDLSITQEQAFFYSPGVRFCSASEDDADPFDEHSSDKVRLNAGVSMLPQFTAAFECEKGNEEYSDEASTCYLFGSQSG</sequence>
<dbReference type="EMBL" id="BTRK01000004">
    <property type="protein sequence ID" value="GMR47176.1"/>
    <property type="molecule type" value="Genomic_DNA"/>
</dbReference>
<dbReference type="GO" id="GO:0005886">
    <property type="term" value="C:plasma membrane"/>
    <property type="evidence" value="ECO:0007669"/>
    <property type="project" value="TreeGrafter"/>
</dbReference>
<dbReference type="PANTHER" id="PTHR11733:SF133">
    <property type="entry name" value="PHOSPHATE-REGULATING NEUTRAL ENDOPEPTIDASE PHEX"/>
    <property type="match status" value="1"/>
</dbReference>
<protein>
    <recommendedName>
        <fullName evidence="1">Peptidase M13 C-terminal domain-containing protein</fullName>
    </recommendedName>
</protein>
<feature type="non-terminal residue" evidence="2">
    <location>
        <position position="361"/>
    </location>
</feature>
<dbReference type="Gene3D" id="3.40.390.10">
    <property type="entry name" value="Collagenase (Catalytic Domain)"/>
    <property type="match status" value="1"/>
</dbReference>
<dbReference type="InterPro" id="IPR000718">
    <property type="entry name" value="Peptidase_M13"/>
</dbReference>
<evidence type="ECO:0000259" key="1">
    <source>
        <dbReference type="Pfam" id="PF01431"/>
    </source>
</evidence>
<dbReference type="Pfam" id="PF01431">
    <property type="entry name" value="Peptidase_M13"/>
    <property type="match status" value="1"/>
</dbReference>
<keyword evidence="3" id="KW-1185">Reference proteome</keyword>
<accession>A0AAN5I0V7</accession>
<gene>
    <name evidence="2" type="ORF">PMAYCL1PPCAC_17371</name>
</gene>
<evidence type="ECO:0000313" key="2">
    <source>
        <dbReference type="EMBL" id="GMR47176.1"/>
    </source>
</evidence>
<dbReference type="InterPro" id="IPR024079">
    <property type="entry name" value="MetalloPept_cat_dom_sf"/>
</dbReference>
<reference evidence="3" key="1">
    <citation type="submission" date="2022-10" db="EMBL/GenBank/DDBJ databases">
        <title>Genome assembly of Pristionchus species.</title>
        <authorList>
            <person name="Yoshida K."/>
            <person name="Sommer R.J."/>
        </authorList>
    </citation>
    <scope>NUCLEOTIDE SEQUENCE [LARGE SCALE GENOMIC DNA]</scope>
    <source>
        <strain evidence="3">RS5460</strain>
    </source>
</reference>
<dbReference type="SUPFAM" id="SSF55486">
    <property type="entry name" value="Metalloproteases ('zincins'), catalytic domain"/>
    <property type="match status" value="1"/>
</dbReference>
<name>A0AAN5I0V7_9BILA</name>
<dbReference type="Proteomes" id="UP001328107">
    <property type="component" value="Unassembled WGS sequence"/>
</dbReference>
<proteinExistence type="predicted"/>
<organism evidence="2 3">
    <name type="scientific">Pristionchus mayeri</name>
    <dbReference type="NCBI Taxonomy" id="1317129"/>
    <lineage>
        <taxon>Eukaryota</taxon>
        <taxon>Metazoa</taxon>
        <taxon>Ecdysozoa</taxon>
        <taxon>Nematoda</taxon>
        <taxon>Chromadorea</taxon>
        <taxon>Rhabditida</taxon>
        <taxon>Rhabditina</taxon>
        <taxon>Diplogasteromorpha</taxon>
        <taxon>Diplogasteroidea</taxon>
        <taxon>Neodiplogasteridae</taxon>
        <taxon>Pristionchus</taxon>
    </lineage>
</organism>
<dbReference type="AlphaFoldDB" id="A0AAN5I0V7"/>
<dbReference type="InterPro" id="IPR018497">
    <property type="entry name" value="Peptidase_M13_C"/>
</dbReference>
<evidence type="ECO:0000313" key="3">
    <source>
        <dbReference type="Proteomes" id="UP001328107"/>
    </source>
</evidence>
<comment type="caution">
    <text evidence="2">The sequence shown here is derived from an EMBL/GenBank/DDBJ whole genome shotgun (WGS) entry which is preliminary data.</text>
</comment>
<dbReference type="GO" id="GO:0004222">
    <property type="term" value="F:metalloendopeptidase activity"/>
    <property type="evidence" value="ECO:0007669"/>
    <property type="project" value="InterPro"/>
</dbReference>
<dbReference type="GO" id="GO:0016485">
    <property type="term" value="P:protein processing"/>
    <property type="evidence" value="ECO:0007669"/>
    <property type="project" value="TreeGrafter"/>
</dbReference>